<keyword evidence="2" id="KW-0813">Transport</keyword>
<dbReference type="InterPro" id="IPR006037">
    <property type="entry name" value="RCK_C"/>
</dbReference>
<evidence type="ECO:0000256" key="6">
    <source>
        <dbReference type="ARBA" id="ARBA00023136"/>
    </source>
</evidence>
<feature type="transmembrane region" description="Helical" evidence="7">
    <location>
        <begin position="149"/>
        <end position="168"/>
    </location>
</feature>
<dbReference type="SUPFAM" id="SSF116726">
    <property type="entry name" value="TrkA C-terminal domain-like"/>
    <property type="match status" value="2"/>
</dbReference>
<feature type="transmembrane region" description="Helical" evidence="7">
    <location>
        <begin position="64"/>
        <end position="86"/>
    </location>
</feature>
<feature type="transmembrane region" description="Helical" evidence="7">
    <location>
        <begin position="35"/>
        <end position="52"/>
    </location>
</feature>
<dbReference type="InterPro" id="IPR051679">
    <property type="entry name" value="DASS-Related_Transporters"/>
</dbReference>
<dbReference type="Pfam" id="PF02080">
    <property type="entry name" value="TrkA_C"/>
    <property type="match status" value="2"/>
</dbReference>
<keyword evidence="4" id="KW-0677">Repeat</keyword>
<evidence type="ECO:0000256" key="1">
    <source>
        <dbReference type="ARBA" id="ARBA00004141"/>
    </source>
</evidence>
<evidence type="ECO:0000313" key="10">
    <source>
        <dbReference type="Proteomes" id="UP000305887"/>
    </source>
</evidence>
<reference evidence="9 10" key="1">
    <citation type="submission" date="2019-06" db="EMBL/GenBank/DDBJ databases">
        <title>YIM 131921 draft genome.</title>
        <authorList>
            <person name="Jiang L."/>
        </authorList>
    </citation>
    <scope>NUCLEOTIDE SEQUENCE [LARGE SCALE GENOMIC DNA]</scope>
    <source>
        <strain evidence="9 10">YIM 131921</strain>
    </source>
</reference>
<feature type="transmembrane region" description="Helical" evidence="7">
    <location>
        <begin position="98"/>
        <end position="115"/>
    </location>
</feature>
<dbReference type="PROSITE" id="PS51202">
    <property type="entry name" value="RCK_C"/>
    <property type="match status" value="2"/>
</dbReference>
<comment type="caution">
    <text evidence="9">The sequence shown here is derived from an EMBL/GenBank/DDBJ whole genome shotgun (WGS) entry which is preliminary data.</text>
</comment>
<feature type="transmembrane region" description="Helical" evidence="7">
    <location>
        <begin position="188"/>
        <end position="208"/>
    </location>
</feature>
<name>A0A5C4N137_9RHOB</name>
<keyword evidence="3 7" id="KW-0812">Transmembrane</keyword>
<evidence type="ECO:0000256" key="2">
    <source>
        <dbReference type="ARBA" id="ARBA00022448"/>
    </source>
</evidence>
<feature type="transmembrane region" description="Helical" evidence="7">
    <location>
        <begin position="532"/>
        <end position="550"/>
    </location>
</feature>
<feature type="domain" description="RCK C-terminal" evidence="8">
    <location>
        <begin position="300"/>
        <end position="384"/>
    </location>
</feature>
<sequence length="592" mass="63522">MFGLAVPAEMQPWAAIIVTLLMFAAFMWERFPVEVVAIVGAAVLLILGILPMDETLDVFSNSAPWTIAAMLILVGALVRTGGLHFVGSLAAKHVEQRPKLTLALICAGIVATSAFVNNTPIVVVMLPIFIQLSRQMAMSPSKLLIPLSYLTLLGGCITLIGTSTNLVVAGVARDAGLEPFHIFEMSPVGLPVAIAGALYLAVFGPRLLPDRKSMADFLTDRSRMRYFTEVVVPEGSNLIGREVLDVQLFKREGVRLIDVIRGDASLRRDFAPVTLRAGDRIILRTAMAELLSLQKDKSLRRVDQLSSVATTTVEALIAADCRMVGRRLGDLRLRRRYGVYVIAVHRRDRNFGSNLDDVVIRAGDTLLLEGAAEDIQRLAQDQNLVDIAHPTQRAYRRGHAPIVIATMAAVVGLSAIEVAPIEILALLGVAVVLVTRCIDADEAFGLIDGRLMAMLFAMLAVGSALEHSGAVELIVGAVAPLMAGWTPVLSIFAIYALCSILTELLSNNAVAVVVTPVAIGLAQTLNLDPRPVLIAVMMGASFGFATPIGYQCNLLVYGPGGYKFSDFLKVGIPLNILAGLVASLVIPLIWDL</sequence>
<dbReference type="Proteomes" id="UP000305887">
    <property type="component" value="Unassembled WGS sequence"/>
</dbReference>
<dbReference type="AlphaFoldDB" id="A0A5C4N137"/>
<evidence type="ECO:0000259" key="8">
    <source>
        <dbReference type="PROSITE" id="PS51202"/>
    </source>
</evidence>
<keyword evidence="10" id="KW-1185">Reference proteome</keyword>
<dbReference type="Gene3D" id="3.30.70.1450">
    <property type="entry name" value="Regulator of K+ conductance, C-terminal domain"/>
    <property type="match status" value="2"/>
</dbReference>
<dbReference type="RefSeq" id="WP_139075277.1">
    <property type="nucleotide sequence ID" value="NZ_VDFU01000003.1"/>
</dbReference>
<dbReference type="Pfam" id="PF03600">
    <property type="entry name" value="CitMHS"/>
    <property type="match status" value="1"/>
</dbReference>
<evidence type="ECO:0000256" key="4">
    <source>
        <dbReference type="ARBA" id="ARBA00022737"/>
    </source>
</evidence>
<evidence type="ECO:0000256" key="3">
    <source>
        <dbReference type="ARBA" id="ARBA00022692"/>
    </source>
</evidence>
<dbReference type="GO" id="GO:0005886">
    <property type="term" value="C:plasma membrane"/>
    <property type="evidence" value="ECO:0007669"/>
    <property type="project" value="TreeGrafter"/>
</dbReference>
<feature type="transmembrane region" description="Helical" evidence="7">
    <location>
        <begin position="509"/>
        <end position="525"/>
    </location>
</feature>
<dbReference type="InterPro" id="IPR004680">
    <property type="entry name" value="Cit_transptr-like_dom"/>
</dbReference>
<feature type="transmembrane region" description="Helical" evidence="7">
    <location>
        <begin position="570"/>
        <end position="590"/>
    </location>
</feature>
<dbReference type="InterPro" id="IPR036721">
    <property type="entry name" value="RCK_C_sf"/>
</dbReference>
<comment type="subcellular location">
    <subcellularLocation>
        <location evidence="1">Membrane</location>
        <topology evidence="1">Multi-pass membrane protein</topology>
    </subcellularLocation>
</comment>
<dbReference type="PROSITE" id="PS01271">
    <property type="entry name" value="NA_SULFATE"/>
    <property type="match status" value="1"/>
</dbReference>
<feature type="domain" description="RCK C-terminal" evidence="8">
    <location>
        <begin position="215"/>
        <end position="299"/>
    </location>
</feature>
<keyword evidence="5 7" id="KW-1133">Transmembrane helix</keyword>
<protein>
    <submittedName>
        <fullName evidence="9">SLC13 family permease</fullName>
    </submittedName>
</protein>
<feature type="transmembrane region" description="Helical" evidence="7">
    <location>
        <begin position="12"/>
        <end position="28"/>
    </location>
</feature>
<gene>
    <name evidence="9" type="ORF">FHG66_03315</name>
</gene>
<accession>A0A5C4N137</accession>
<evidence type="ECO:0000256" key="7">
    <source>
        <dbReference type="SAM" id="Phobius"/>
    </source>
</evidence>
<dbReference type="GO" id="GO:0008324">
    <property type="term" value="F:monoatomic cation transmembrane transporter activity"/>
    <property type="evidence" value="ECO:0007669"/>
    <property type="project" value="InterPro"/>
</dbReference>
<dbReference type="GO" id="GO:0006813">
    <property type="term" value="P:potassium ion transport"/>
    <property type="evidence" value="ECO:0007669"/>
    <property type="project" value="InterPro"/>
</dbReference>
<dbReference type="EMBL" id="VDFU01000003">
    <property type="protein sequence ID" value="TNC51855.1"/>
    <property type="molecule type" value="Genomic_DNA"/>
</dbReference>
<keyword evidence="6 7" id="KW-0472">Membrane</keyword>
<proteinExistence type="predicted"/>
<feature type="transmembrane region" description="Helical" evidence="7">
    <location>
        <begin position="443"/>
        <end position="461"/>
    </location>
</feature>
<feature type="transmembrane region" description="Helical" evidence="7">
    <location>
        <begin position="402"/>
        <end position="431"/>
    </location>
</feature>
<dbReference type="OrthoDB" id="9809303at2"/>
<dbReference type="PANTHER" id="PTHR43652">
    <property type="entry name" value="BASIC AMINO ACID ANTIPORTER YFCC-RELATED"/>
    <property type="match status" value="1"/>
</dbReference>
<feature type="transmembrane region" description="Helical" evidence="7">
    <location>
        <begin position="473"/>
        <end position="497"/>
    </location>
</feature>
<organism evidence="9 10">
    <name type="scientific">Rubellimicrobium rubrum</name>
    <dbReference type="NCBI Taxonomy" id="2585369"/>
    <lineage>
        <taxon>Bacteria</taxon>
        <taxon>Pseudomonadati</taxon>
        <taxon>Pseudomonadota</taxon>
        <taxon>Alphaproteobacteria</taxon>
        <taxon>Rhodobacterales</taxon>
        <taxon>Roseobacteraceae</taxon>
        <taxon>Rubellimicrobium</taxon>
    </lineage>
</organism>
<dbReference type="PANTHER" id="PTHR43652:SF2">
    <property type="entry name" value="BASIC AMINO ACID ANTIPORTER YFCC-RELATED"/>
    <property type="match status" value="1"/>
</dbReference>
<dbReference type="InterPro" id="IPR031312">
    <property type="entry name" value="Na/sul_symport_CS"/>
</dbReference>
<evidence type="ECO:0000313" key="9">
    <source>
        <dbReference type="EMBL" id="TNC51855.1"/>
    </source>
</evidence>
<evidence type="ECO:0000256" key="5">
    <source>
        <dbReference type="ARBA" id="ARBA00022989"/>
    </source>
</evidence>